<dbReference type="InterPro" id="IPR017853">
    <property type="entry name" value="GH"/>
</dbReference>
<dbReference type="GO" id="GO:0005975">
    <property type="term" value="P:carbohydrate metabolic process"/>
    <property type="evidence" value="ECO:0007669"/>
    <property type="project" value="InterPro"/>
</dbReference>
<accession>A0A1B6DCP7</accession>
<evidence type="ECO:0000259" key="1">
    <source>
        <dbReference type="Pfam" id="PF00128"/>
    </source>
</evidence>
<dbReference type="Pfam" id="PF00128">
    <property type="entry name" value="Alpha-amylase"/>
    <property type="match status" value="1"/>
</dbReference>
<protein>
    <recommendedName>
        <fullName evidence="1">Glycosyl hydrolase family 13 catalytic domain-containing protein</fullName>
    </recommendedName>
</protein>
<evidence type="ECO:0000313" key="2">
    <source>
        <dbReference type="EMBL" id="JAS23438.1"/>
    </source>
</evidence>
<organism evidence="2">
    <name type="scientific">Clastoptera arizonana</name>
    <name type="common">Arizona spittle bug</name>
    <dbReference type="NCBI Taxonomy" id="38151"/>
    <lineage>
        <taxon>Eukaryota</taxon>
        <taxon>Metazoa</taxon>
        <taxon>Ecdysozoa</taxon>
        <taxon>Arthropoda</taxon>
        <taxon>Hexapoda</taxon>
        <taxon>Insecta</taxon>
        <taxon>Pterygota</taxon>
        <taxon>Neoptera</taxon>
        <taxon>Paraneoptera</taxon>
        <taxon>Hemiptera</taxon>
        <taxon>Auchenorrhyncha</taxon>
        <taxon>Cercopoidea</taxon>
        <taxon>Clastopteridae</taxon>
        <taxon>Clastoptera</taxon>
    </lineage>
</organism>
<gene>
    <name evidence="2" type="ORF">g.33943</name>
</gene>
<dbReference type="PANTHER" id="PTHR10357">
    <property type="entry name" value="ALPHA-AMYLASE FAMILY MEMBER"/>
    <property type="match status" value="1"/>
</dbReference>
<dbReference type="Gene3D" id="3.20.20.80">
    <property type="entry name" value="Glycosidases"/>
    <property type="match status" value="1"/>
</dbReference>
<dbReference type="SUPFAM" id="SSF51445">
    <property type="entry name" value="(Trans)glycosidases"/>
    <property type="match status" value="1"/>
</dbReference>
<dbReference type="EMBL" id="GEDC01013860">
    <property type="protein sequence ID" value="JAS23438.1"/>
    <property type="molecule type" value="Transcribed_RNA"/>
</dbReference>
<dbReference type="InterPro" id="IPR006047">
    <property type="entry name" value="GH13_cat_dom"/>
</dbReference>
<proteinExistence type="predicted"/>
<reference evidence="2" key="1">
    <citation type="submission" date="2015-12" db="EMBL/GenBank/DDBJ databases">
        <title>De novo transcriptome assembly of four potential Pierce s Disease insect vectors from Arizona vineyards.</title>
        <authorList>
            <person name="Tassone E.E."/>
        </authorList>
    </citation>
    <scope>NUCLEOTIDE SEQUENCE</scope>
</reference>
<feature type="domain" description="Glycosyl hydrolase family 13 catalytic" evidence="1">
    <location>
        <begin position="4"/>
        <end position="66"/>
    </location>
</feature>
<sequence length="159" mass="17433">NGFESGTRDPVRTPLQWDNTTNAGFSSAKPWLPVNPNYWQLNVAAQTAATKSHMKVYRALNEMRKEVTFSSNTSAYEFTAPDQFTLIIKRSSNEGDTYVLIANLGSSLVTKRYQLTNVVQMTVRVASINSGYNTGDVITLSSGVTLRPKAAVILQSPPA</sequence>
<feature type="non-terminal residue" evidence="2">
    <location>
        <position position="1"/>
    </location>
</feature>
<dbReference type="PANTHER" id="PTHR10357:SF179">
    <property type="entry name" value="NEUTRAL AND BASIC AMINO ACID TRANSPORT PROTEIN RBAT"/>
    <property type="match status" value="1"/>
</dbReference>
<name>A0A1B6DCP7_9HEMI</name>
<dbReference type="AlphaFoldDB" id="A0A1B6DCP7"/>